<dbReference type="Proteomes" id="UP000001870">
    <property type="component" value="Chromosome"/>
</dbReference>
<keyword evidence="1" id="KW-0812">Transmembrane</keyword>
<feature type="transmembrane region" description="Helical" evidence="1">
    <location>
        <begin position="101"/>
        <end position="120"/>
    </location>
</feature>
<dbReference type="InterPro" id="IPR029787">
    <property type="entry name" value="Nucleotide_cyclase"/>
</dbReference>
<feature type="domain" description="GGDEF" evidence="3">
    <location>
        <begin position="295"/>
        <end position="426"/>
    </location>
</feature>
<dbReference type="SMART" id="SM00267">
    <property type="entry name" value="GGDEF"/>
    <property type="match status" value="1"/>
</dbReference>
<dbReference type="InterPro" id="IPR043128">
    <property type="entry name" value="Rev_trsase/Diguanyl_cyclase"/>
</dbReference>
<sequence>MEQQQNVRRLHWLNTNQESIPKVEIERDTTDMLIGNSFVGLLMTIFAFSGLVFFFESESPAAFHQKFQLWVIMVGVCLARLIDSIYWRINLAGRAYRPRPALIRFAAGLYVTGSLWAIYSVSFYNAMSTTELAATMVVLAAMAGGAGTVLSPNKNLVGFYSTALLVPMSLCALLDESEKFFILGVLGLVFWFGIFTSAFRYHKFFINTLHLKAKNNSLVEQMKVERSETEKVNQLLIASNQKLDASNINLEAEVERRTAELYRLSNRDPLTDLLNRNGFLKHLNKLIDTTRALENSLAVLFIDLDGFKQVNDSLGHKIGDIVLAEIAKRLRNYTEDNHLGRWGGDEFVAVIPYANVDTAKAVAHAMRSGVTVPIVANDNQITLDATIGIAMFPDHGDTALALIQQADLTMYDQKRKHRGSIGVFSEALHKEIKIEQRLCERLRSAIDKGELAVHYQPIIDVSTNALSSVEALLRWTCDNEKIPPTVFIPLAERSGLMPEIGAWVLNRALIDLSHWQLNQELAISLNVSVAQLLDDSFFKSLDNVLLSTKVSPERLHLEVTESVFAIDKNVVSRRVSDLVKRNVKISIDDFGTGYSSLSRLQSIPFDFIKIDRSFVQNSSEESDTIIRATLLMAKEFGCKTIAEGIETDEQRQHLARLGTDYLQGFYFAKPMNAHDFISWYNENY</sequence>
<dbReference type="PANTHER" id="PTHR44757">
    <property type="entry name" value="DIGUANYLATE CYCLASE DGCP"/>
    <property type="match status" value="1"/>
</dbReference>
<dbReference type="CDD" id="cd01949">
    <property type="entry name" value="GGDEF"/>
    <property type="match status" value="1"/>
</dbReference>
<dbReference type="KEGG" id="amc:MADE_1007350"/>
<dbReference type="AlphaFoldDB" id="F2G6S5"/>
<dbReference type="Pfam" id="PF00990">
    <property type="entry name" value="GGDEF"/>
    <property type="match status" value="1"/>
</dbReference>
<evidence type="ECO:0000313" key="5">
    <source>
        <dbReference type="Proteomes" id="UP000001870"/>
    </source>
</evidence>
<dbReference type="SUPFAM" id="SSF55073">
    <property type="entry name" value="Nucleotide cyclase"/>
    <property type="match status" value="1"/>
</dbReference>
<dbReference type="PANTHER" id="PTHR44757:SF2">
    <property type="entry name" value="BIOFILM ARCHITECTURE MAINTENANCE PROTEIN MBAA"/>
    <property type="match status" value="1"/>
</dbReference>
<evidence type="ECO:0000259" key="3">
    <source>
        <dbReference type="PROSITE" id="PS50887"/>
    </source>
</evidence>
<dbReference type="Gene3D" id="3.20.20.450">
    <property type="entry name" value="EAL domain"/>
    <property type="match status" value="1"/>
</dbReference>
<name>F2G6S5_ALTMD</name>
<feature type="domain" description="EAL" evidence="2">
    <location>
        <begin position="435"/>
        <end position="684"/>
    </location>
</feature>
<dbReference type="InterPro" id="IPR052155">
    <property type="entry name" value="Biofilm_reg_signaling"/>
</dbReference>
<reference evidence="4 5" key="1">
    <citation type="journal article" date="2008" name="ISME J.">
        <title>Comparative genomics of two ecotypes of the marine planktonic copiotroph Alteromonas macleodii suggests alternative lifestyles associated with different kinds of particulate organic matter.</title>
        <authorList>
            <person name="Ivars-Martinez E."/>
            <person name="Martin-Cuadrado A.B."/>
            <person name="D'Auria G."/>
            <person name="Mira A."/>
            <person name="Ferriera S."/>
            <person name="Johnson J."/>
            <person name="Friedman R."/>
            <person name="Rodriguez-Valera F."/>
        </authorList>
    </citation>
    <scope>NUCLEOTIDE SEQUENCE [LARGE SCALE GENOMIC DNA]</scope>
    <source>
        <strain evidence="5">DSM 17117 / CIP 110805 / LMG 28347 / Deep ecotype</strain>
    </source>
</reference>
<keyword evidence="1" id="KW-1133">Transmembrane helix</keyword>
<feature type="transmembrane region" description="Helical" evidence="1">
    <location>
        <begin position="67"/>
        <end position="89"/>
    </location>
</feature>
<dbReference type="PROSITE" id="PS50887">
    <property type="entry name" value="GGDEF"/>
    <property type="match status" value="1"/>
</dbReference>
<gene>
    <name evidence="4" type="ordered locus">MADE_1007350</name>
</gene>
<feature type="transmembrane region" description="Helical" evidence="1">
    <location>
        <begin position="33"/>
        <end position="55"/>
    </location>
</feature>
<reference evidence="4 5" key="2">
    <citation type="journal article" date="2015" name="Antonie Van Leeuwenhoek">
        <title>Ecophysiological diversity of a novel member of the genus Alteromonas, and description of Alteromonas mediterranea sp. nov.</title>
        <authorList>
            <person name="Ivanova E.P."/>
            <person name="Lopez-Perez M."/>
            <person name="Zabalos M."/>
            <person name="Nguyen S.H."/>
            <person name="Webb H.K."/>
            <person name="Ryan J."/>
            <person name="Lagutin K."/>
            <person name="Vyssotski M."/>
            <person name="Crawford R.J."/>
            <person name="Rodriguez-Valera F."/>
        </authorList>
    </citation>
    <scope>NUCLEOTIDE SEQUENCE [LARGE SCALE GENOMIC DNA]</scope>
    <source>
        <strain evidence="5">DSM 17117 / CIP 110805 / LMG 28347 / Deep ecotype</strain>
    </source>
</reference>
<dbReference type="InterPro" id="IPR001633">
    <property type="entry name" value="EAL_dom"/>
</dbReference>
<evidence type="ECO:0000313" key="4">
    <source>
        <dbReference type="EMBL" id="AEA97612.1"/>
    </source>
</evidence>
<dbReference type="NCBIfam" id="TIGR00254">
    <property type="entry name" value="GGDEF"/>
    <property type="match status" value="1"/>
</dbReference>
<protein>
    <submittedName>
        <fullName evidence="4">Diguanylate cyclase</fullName>
    </submittedName>
</protein>
<dbReference type="RefSeq" id="WP_012517953.1">
    <property type="nucleotide sequence ID" value="NC_011138.3"/>
</dbReference>
<dbReference type="Pfam" id="PF00563">
    <property type="entry name" value="EAL"/>
    <property type="match status" value="1"/>
</dbReference>
<evidence type="ECO:0000259" key="2">
    <source>
        <dbReference type="PROSITE" id="PS50883"/>
    </source>
</evidence>
<dbReference type="Gene3D" id="3.30.70.270">
    <property type="match status" value="1"/>
</dbReference>
<dbReference type="SUPFAM" id="SSF141868">
    <property type="entry name" value="EAL domain-like"/>
    <property type="match status" value="1"/>
</dbReference>
<proteinExistence type="predicted"/>
<dbReference type="HOGENOM" id="CLU_000445_70_31_6"/>
<dbReference type="InterPro" id="IPR035919">
    <property type="entry name" value="EAL_sf"/>
</dbReference>
<evidence type="ECO:0000256" key="1">
    <source>
        <dbReference type="SAM" id="Phobius"/>
    </source>
</evidence>
<dbReference type="EMBL" id="CP001103">
    <property type="protein sequence ID" value="AEA97612.1"/>
    <property type="molecule type" value="Genomic_DNA"/>
</dbReference>
<dbReference type="InterPro" id="IPR000160">
    <property type="entry name" value="GGDEF_dom"/>
</dbReference>
<feature type="transmembrane region" description="Helical" evidence="1">
    <location>
        <begin position="180"/>
        <end position="199"/>
    </location>
</feature>
<dbReference type="SMART" id="SM00052">
    <property type="entry name" value="EAL"/>
    <property type="match status" value="1"/>
</dbReference>
<accession>F2G6S5</accession>
<keyword evidence="1" id="KW-0472">Membrane</keyword>
<feature type="transmembrane region" description="Helical" evidence="1">
    <location>
        <begin position="157"/>
        <end position="174"/>
    </location>
</feature>
<dbReference type="PROSITE" id="PS50883">
    <property type="entry name" value="EAL"/>
    <property type="match status" value="1"/>
</dbReference>
<keyword evidence="5" id="KW-1185">Reference proteome</keyword>
<organism evidence="4 5">
    <name type="scientific">Alteromonas mediterranea (strain DSM 17117 / CIP 110805 / LMG 28347 / Deep ecotype)</name>
    <dbReference type="NCBI Taxonomy" id="1774373"/>
    <lineage>
        <taxon>Bacteria</taxon>
        <taxon>Pseudomonadati</taxon>
        <taxon>Pseudomonadota</taxon>
        <taxon>Gammaproteobacteria</taxon>
        <taxon>Alteromonadales</taxon>
        <taxon>Alteromonadaceae</taxon>
        <taxon>Alteromonas/Salinimonas group</taxon>
        <taxon>Alteromonas</taxon>
    </lineage>
</organism>
<dbReference type="CDD" id="cd01948">
    <property type="entry name" value="EAL"/>
    <property type="match status" value="1"/>
</dbReference>